<dbReference type="PROSITE" id="PS50925">
    <property type="entry name" value="BLUF"/>
    <property type="match status" value="1"/>
</dbReference>
<dbReference type="SUPFAM" id="SSF54975">
    <property type="entry name" value="Acylphosphatase/BLUF domain-like"/>
    <property type="match status" value="1"/>
</dbReference>
<reference evidence="2 3" key="1">
    <citation type="submission" date="2016-11" db="EMBL/GenBank/DDBJ databases">
        <authorList>
            <person name="Jaros S."/>
            <person name="Januszkiewicz K."/>
            <person name="Wedrychowicz H."/>
        </authorList>
    </citation>
    <scope>NUCLEOTIDE SEQUENCE [LARGE SCALE GENOMIC DNA]</scope>
    <source>
        <strain evidence="2 3">DSM 25661</strain>
    </source>
</reference>
<evidence type="ECO:0000313" key="2">
    <source>
        <dbReference type="EMBL" id="SHE86379.1"/>
    </source>
</evidence>
<evidence type="ECO:0000259" key="1">
    <source>
        <dbReference type="PROSITE" id="PS50925"/>
    </source>
</evidence>
<dbReference type="SMART" id="SM01034">
    <property type="entry name" value="BLUF"/>
    <property type="match status" value="1"/>
</dbReference>
<dbReference type="EMBL" id="FQTW01000007">
    <property type="protein sequence ID" value="SHE86379.1"/>
    <property type="molecule type" value="Genomic_DNA"/>
</dbReference>
<dbReference type="Gene3D" id="3.30.70.100">
    <property type="match status" value="1"/>
</dbReference>
<dbReference type="STRING" id="1155689.SAMN05444278_10723"/>
<sequence>MNLRYVSYMSVQTQVMSKTEVENFLFKIREKNKRLAITGVLLLIQGKFVQYIEGPNEEIDLVYKKIKHDPRHNDLLLLDDGYLENRQFTNWSMAYKEVEDNHIKSIVGRKDLNLDDVFLNPTEDKTHPVLKILYNFTKTLSS</sequence>
<dbReference type="InterPro" id="IPR036046">
    <property type="entry name" value="Acylphosphatase-like_dom_sf"/>
</dbReference>
<dbReference type="InterPro" id="IPR007024">
    <property type="entry name" value="BLUF_domain"/>
</dbReference>
<gene>
    <name evidence="2" type="ORF">SAMN05444278_10723</name>
</gene>
<dbReference type="RefSeq" id="WP_073193297.1">
    <property type="nucleotide sequence ID" value="NZ_FQTW01000007.1"/>
</dbReference>
<dbReference type="Pfam" id="PF04940">
    <property type="entry name" value="BLUF"/>
    <property type="match status" value="1"/>
</dbReference>
<dbReference type="GO" id="GO:0009882">
    <property type="term" value="F:blue light photoreceptor activity"/>
    <property type="evidence" value="ECO:0007669"/>
    <property type="project" value="InterPro"/>
</dbReference>
<dbReference type="Proteomes" id="UP000184462">
    <property type="component" value="Unassembled WGS sequence"/>
</dbReference>
<keyword evidence="3" id="KW-1185">Reference proteome</keyword>
<dbReference type="AlphaFoldDB" id="A0A1M4WYQ7"/>
<feature type="domain" description="BLUF" evidence="1">
    <location>
        <begin position="3"/>
        <end position="94"/>
    </location>
</feature>
<name>A0A1M4WYQ7_9FLAO</name>
<protein>
    <submittedName>
        <fullName evidence="2">Sensors of blue-light using FAD</fullName>
    </submittedName>
</protein>
<dbReference type="GO" id="GO:0071949">
    <property type="term" value="F:FAD binding"/>
    <property type="evidence" value="ECO:0007669"/>
    <property type="project" value="InterPro"/>
</dbReference>
<accession>A0A1M4WYQ7</accession>
<dbReference type="OrthoDB" id="1122028at2"/>
<proteinExistence type="predicted"/>
<organism evidence="2 3">
    <name type="scientific">Psychroflexus salarius</name>
    <dbReference type="NCBI Taxonomy" id="1155689"/>
    <lineage>
        <taxon>Bacteria</taxon>
        <taxon>Pseudomonadati</taxon>
        <taxon>Bacteroidota</taxon>
        <taxon>Flavobacteriia</taxon>
        <taxon>Flavobacteriales</taxon>
        <taxon>Flavobacteriaceae</taxon>
        <taxon>Psychroflexus</taxon>
    </lineage>
</organism>
<evidence type="ECO:0000313" key="3">
    <source>
        <dbReference type="Proteomes" id="UP000184462"/>
    </source>
</evidence>